<evidence type="ECO:0000313" key="2">
    <source>
        <dbReference type="EMBL" id="OGM19984.1"/>
    </source>
</evidence>
<name>A0A1F7XY50_9BACT</name>
<dbReference type="Proteomes" id="UP000178419">
    <property type="component" value="Unassembled WGS sequence"/>
</dbReference>
<evidence type="ECO:0000256" key="1">
    <source>
        <dbReference type="SAM" id="MobiDB-lite"/>
    </source>
</evidence>
<feature type="region of interest" description="Disordered" evidence="1">
    <location>
        <begin position="1"/>
        <end position="29"/>
    </location>
</feature>
<sequence>MSTEDGQTVEGEFVRGPGTPIDRPFKPSLKPITEPKYDVVVGDPRHGKVKTSGPLSLKSAINVAAGIVDALTGKRASVEDLTGERKQVARVDVVPREDT</sequence>
<accession>A0A1F7XY50</accession>
<comment type="caution">
    <text evidence="2">The sequence shown here is derived from an EMBL/GenBank/DDBJ whole genome shotgun (WGS) entry which is preliminary data.</text>
</comment>
<protein>
    <submittedName>
        <fullName evidence="2">Uncharacterized protein</fullName>
    </submittedName>
</protein>
<reference evidence="2 3" key="1">
    <citation type="journal article" date="2016" name="Nat. Commun.">
        <title>Thousands of microbial genomes shed light on interconnected biogeochemical processes in an aquifer system.</title>
        <authorList>
            <person name="Anantharaman K."/>
            <person name="Brown C.T."/>
            <person name="Hug L.A."/>
            <person name="Sharon I."/>
            <person name="Castelle C.J."/>
            <person name="Probst A.J."/>
            <person name="Thomas B.C."/>
            <person name="Singh A."/>
            <person name="Wilkins M.J."/>
            <person name="Karaoz U."/>
            <person name="Brodie E.L."/>
            <person name="Williams K.H."/>
            <person name="Hubbard S.S."/>
            <person name="Banfield J.F."/>
        </authorList>
    </citation>
    <scope>NUCLEOTIDE SEQUENCE [LARGE SCALE GENOMIC DNA]</scope>
</reference>
<proteinExistence type="predicted"/>
<evidence type="ECO:0000313" key="3">
    <source>
        <dbReference type="Proteomes" id="UP000178419"/>
    </source>
</evidence>
<dbReference type="AlphaFoldDB" id="A0A1F7XY50"/>
<organism evidence="2 3">
    <name type="scientific">Candidatus Woesebacteria bacterium RIFCSPHIGHO2_01_FULL_38_9</name>
    <dbReference type="NCBI Taxonomy" id="1802492"/>
    <lineage>
        <taxon>Bacteria</taxon>
        <taxon>Candidatus Woeseibacteriota</taxon>
    </lineage>
</organism>
<gene>
    <name evidence="2" type="ORF">A2714_04920</name>
</gene>
<dbReference type="EMBL" id="MGGE01000055">
    <property type="protein sequence ID" value="OGM19984.1"/>
    <property type="molecule type" value="Genomic_DNA"/>
</dbReference>